<proteinExistence type="predicted"/>
<protein>
    <submittedName>
        <fullName evidence="2">Uncharacterized protein</fullName>
    </submittedName>
</protein>
<reference evidence="2 3" key="1">
    <citation type="journal article" date="2015" name="PLoS Negl. Trop. Dis.">
        <title>Distribution of Plasmids in Distinct Leptospira Pathogenic Species.</title>
        <authorList>
            <person name="Wang Y."/>
            <person name="Zhuang X."/>
            <person name="Zhong Y."/>
            <person name="Zhang C."/>
            <person name="Zhang Y."/>
            <person name="Zeng L."/>
            <person name="Zhu Y."/>
            <person name="He P."/>
            <person name="Dong K."/>
            <person name="Pal U."/>
            <person name="Guo X."/>
            <person name="Qin J."/>
        </authorList>
    </citation>
    <scope>NUCLEOTIDE SEQUENCE [LARGE SCALE GENOMIC DNA]</scope>
    <source>
        <strain evidence="2 3">56604</strain>
    </source>
</reference>
<gene>
    <name evidence="2" type="ORF">LBBP_02178</name>
</gene>
<keyword evidence="1" id="KW-1133">Transmembrane helix</keyword>
<organism evidence="2">
    <name type="scientific">Leptospira borgpetersenii serovar Ballum</name>
    <dbReference type="NCBI Taxonomy" id="280505"/>
    <lineage>
        <taxon>Bacteria</taxon>
        <taxon>Pseudomonadati</taxon>
        <taxon>Spirochaetota</taxon>
        <taxon>Spirochaetia</taxon>
        <taxon>Leptospirales</taxon>
        <taxon>Leptospiraceae</taxon>
        <taxon>Leptospira</taxon>
    </lineage>
</organism>
<dbReference type="Proteomes" id="UP000058857">
    <property type="component" value="Chromosome 1"/>
</dbReference>
<dbReference type="EMBL" id="CP012029">
    <property type="protein sequence ID" value="ALO26438.1"/>
    <property type="molecule type" value="Genomic_DNA"/>
</dbReference>
<keyword evidence="1" id="KW-0472">Membrane</keyword>
<keyword evidence="1" id="KW-0812">Transmembrane</keyword>
<evidence type="ECO:0000256" key="1">
    <source>
        <dbReference type="SAM" id="Phobius"/>
    </source>
</evidence>
<feature type="transmembrane region" description="Helical" evidence="1">
    <location>
        <begin position="21"/>
        <end position="40"/>
    </location>
</feature>
<accession>A0A0E3B9Y1</accession>
<dbReference type="AlphaFoldDB" id="A0A0E3B9Y1"/>
<evidence type="ECO:0000313" key="2">
    <source>
        <dbReference type="EMBL" id="ALO26438.1"/>
    </source>
</evidence>
<name>A0A0E3B9Y1_LEPBO</name>
<dbReference type="PATRIC" id="fig|280505.15.peg.2130"/>
<sequence length="278" mass="32011">MKYISSYITAGQKMRLQTKEFRILVLILALVLIIPFIFFFDSKPKESLSFRAESRVIRANFEFEKNVPSIFLDGNEVSVWNTEEPSRSGDSVLNRGVHTSKLEDLNLEFLNSSVLDSKSLPKEGFPLRKTSEKKEKFFAEISDRILDPLDPVFVYLSEDKFLTLQFDFFLNVTLSSAQQLNQLLTPPVAFSNIRKMENDLCGSNLFDLAVILGGEGNRKLKFCQSFVSLFRMNRIDFNFTSVNLKRLERSLVSFKFHRYFALLFSFPPNSPEGQNESC</sequence>
<evidence type="ECO:0000313" key="3">
    <source>
        <dbReference type="Proteomes" id="UP000058857"/>
    </source>
</evidence>